<gene>
    <name evidence="3" type="ORF">A3860_09660</name>
</gene>
<feature type="domain" description="DUF403" evidence="1">
    <location>
        <begin position="515"/>
        <end position="844"/>
    </location>
</feature>
<keyword evidence="4" id="KW-1185">Reference proteome</keyword>
<sequence>MSGQISVEAFLQQHIPDSHSYNELYTEQGNIRATWESFFSSWQGMGHTEIQNRTNDILRLLKENGVAYNIYNDPSGENRPWELDPIPQIISATDWAIINNGLVQRATLFNLLLKDIYGPQTLIKEGIIPQELIYMHPGFLRSCMHINLPAQQHLVIYAADMARGSDGRLWIISDRTQAPSGYGYALENRFAMSSVLPELFSNLQVRRLSPFFDSLQQALHSIAPNTNDTPRIVILTPGPENETYFEHSYLSGFLGITLVQGNDLMVKDNFVWLKTIDGLERVDVILRRMDDVYCDPLELKSDSLLGVPGLLHVVRKGNVAIANPLGSSIIENAGLMPFLHLAARHLLSEDLIVPSIATWWCGQPREMQYVIDNLPHLVIRRIFRQTAGTRTAIDGASLSAAEAATLIRKIKANPHLYTGQEKINFSSTPSWVNGKIESRNSLIRGFLVKKEDSFVAMPGALTRTNYTKSSFVISNQTGGISKDTWVISSGEDHVQPVKFQLQTSGSYNLIQKESLPSHTAENLFWAGRYTDRLINNARLLRTVMQFVMHNQQPSQATANATKKILLAALTHCTYSYPGFTGNENTEQYQQLLNNPWNEFLQTQYDENKSGGLSQNLVLFKKSVYNVRSFLSADSWRVVDQLGETWQRAKSQPHHEPASMINDIDNLNTSMFAFLGMNRESARREQEWAILDLGRKLEQSLFIIRILQQVLYKRQETQTEYELLEAILAATQSMVTYRYTFRDHLQLPLVLELLMLDMNYPKSLAYLIDKIRLHVSTLPKQGKTQTLSEPERLMLEAHTLLSLSNGLVLSKLEGSGEEYVPLSKLLVKLNELLLETNAVISKTYFKHTLSQQQLFVTRVL</sequence>
<dbReference type="InterPro" id="IPR025841">
    <property type="entry name" value="CP_ATPgrasp_2"/>
</dbReference>
<dbReference type="Gene3D" id="3.40.50.11290">
    <property type="match status" value="1"/>
</dbReference>
<comment type="caution">
    <text evidence="3">The sequence shown here is derived from an EMBL/GenBank/DDBJ whole genome shotgun (WGS) entry which is preliminary data.</text>
</comment>
<dbReference type="AlphaFoldDB" id="A0A1V9FEQ8"/>
<dbReference type="STRING" id="1703345.A3860_09660"/>
<feature type="domain" description="Circularly permuted ATP-grasp type 2" evidence="2">
    <location>
        <begin position="87"/>
        <end position="464"/>
    </location>
</feature>
<evidence type="ECO:0000313" key="4">
    <source>
        <dbReference type="Proteomes" id="UP000192796"/>
    </source>
</evidence>
<protein>
    <submittedName>
        <fullName evidence="3">Uncharacterized protein</fullName>
    </submittedName>
</protein>
<proteinExistence type="predicted"/>
<organism evidence="3 4">
    <name type="scientific">Niastella vici</name>
    <dbReference type="NCBI Taxonomy" id="1703345"/>
    <lineage>
        <taxon>Bacteria</taxon>
        <taxon>Pseudomonadati</taxon>
        <taxon>Bacteroidota</taxon>
        <taxon>Chitinophagia</taxon>
        <taxon>Chitinophagales</taxon>
        <taxon>Chitinophagaceae</taxon>
        <taxon>Niastella</taxon>
    </lineage>
</organism>
<dbReference type="RefSeq" id="WP_081155803.1">
    <property type="nucleotide sequence ID" value="NZ_LVYD01000124.1"/>
</dbReference>
<dbReference type="Pfam" id="PF04168">
    <property type="entry name" value="Alpha-E"/>
    <property type="match status" value="1"/>
</dbReference>
<dbReference type="OrthoDB" id="9803842at2"/>
<dbReference type="SUPFAM" id="SSF56059">
    <property type="entry name" value="Glutathione synthetase ATP-binding domain-like"/>
    <property type="match status" value="1"/>
</dbReference>
<evidence type="ECO:0000259" key="1">
    <source>
        <dbReference type="Pfam" id="PF04168"/>
    </source>
</evidence>
<dbReference type="Proteomes" id="UP000192796">
    <property type="component" value="Unassembled WGS sequence"/>
</dbReference>
<evidence type="ECO:0000313" key="3">
    <source>
        <dbReference type="EMBL" id="OQP56840.1"/>
    </source>
</evidence>
<dbReference type="Pfam" id="PF14403">
    <property type="entry name" value="CP_ATPgrasp_2"/>
    <property type="match status" value="1"/>
</dbReference>
<reference evidence="3 4" key="1">
    <citation type="submission" date="2016-03" db="EMBL/GenBank/DDBJ databases">
        <title>Niastella vici sp. nov., isolated from farmland soil.</title>
        <authorList>
            <person name="Chen L."/>
            <person name="Wang D."/>
            <person name="Yang S."/>
            <person name="Wang G."/>
        </authorList>
    </citation>
    <scope>NUCLEOTIDE SEQUENCE [LARGE SCALE GENOMIC DNA]</scope>
    <source>
        <strain evidence="3 4">DJ57</strain>
    </source>
</reference>
<dbReference type="PANTHER" id="PTHR34595">
    <property type="entry name" value="BLR5612 PROTEIN"/>
    <property type="match status" value="1"/>
</dbReference>
<name>A0A1V9FEQ8_9BACT</name>
<accession>A0A1V9FEQ8</accession>
<dbReference type="PANTHER" id="PTHR34595:SF2">
    <property type="entry name" value="BLR2978 PROTEIN"/>
    <property type="match status" value="1"/>
</dbReference>
<dbReference type="InterPro" id="IPR051680">
    <property type="entry name" value="ATP-dep_Glu-Cys_Ligase-2"/>
</dbReference>
<evidence type="ECO:0000259" key="2">
    <source>
        <dbReference type="Pfam" id="PF14403"/>
    </source>
</evidence>
<dbReference type="Gene3D" id="3.30.1490.270">
    <property type="match status" value="1"/>
</dbReference>
<dbReference type="InterPro" id="IPR007296">
    <property type="entry name" value="DUF403"/>
</dbReference>
<dbReference type="EMBL" id="LVYD01000124">
    <property type="protein sequence ID" value="OQP56840.1"/>
    <property type="molecule type" value="Genomic_DNA"/>
</dbReference>